<sequence length="268" mass="26524">MTNSVMAAAVIGAGMLVSASQGASAAGFTIEGDLDAMTLNADQTPSKDIVAEIAKRFSLGIQNASGGTAAISGRFNGDLNHILKAILPRHNYAIAYRDGRPSRITFIGGTAAASTFMGDGAAALEGSATNGLQYGDVAEPEMEGSVPAAAQDTAPTQDTVIIPGQDPFMSNAGNGEASQSAVADEVAPSMPIGWDPDAPIQAGTDEGAGADATEAGASPVLTPENPAAMVETVPETPGIVAPPVLAPDARSGPPALPDQTGSTAGAPG</sequence>
<comment type="caution">
    <text evidence="3">The sequence shown here is derived from an EMBL/GenBank/DDBJ whole genome shotgun (WGS) entry which is preliminary data.</text>
</comment>
<evidence type="ECO:0000313" key="4">
    <source>
        <dbReference type="Proteomes" id="UP001556692"/>
    </source>
</evidence>
<organism evidence="3 4">
    <name type="scientific">Aquibium pacificus</name>
    <dbReference type="NCBI Taxonomy" id="3153579"/>
    <lineage>
        <taxon>Bacteria</taxon>
        <taxon>Pseudomonadati</taxon>
        <taxon>Pseudomonadota</taxon>
        <taxon>Alphaproteobacteria</taxon>
        <taxon>Hyphomicrobiales</taxon>
        <taxon>Phyllobacteriaceae</taxon>
        <taxon>Aquibium</taxon>
    </lineage>
</organism>
<reference evidence="3 4" key="1">
    <citation type="submission" date="2024-05" db="EMBL/GenBank/DDBJ databases">
        <authorList>
            <person name="Jiang F."/>
        </authorList>
    </citation>
    <scope>NUCLEOTIDE SEQUENCE [LARGE SCALE GENOMIC DNA]</scope>
    <source>
        <strain evidence="3 4">LZ166</strain>
    </source>
</reference>
<dbReference type="Proteomes" id="UP001556692">
    <property type="component" value="Unassembled WGS sequence"/>
</dbReference>
<accession>A0ABV3SJT6</accession>
<evidence type="ECO:0000313" key="3">
    <source>
        <dbReference type="EMBL" id="MEX0407038.1"/>
    </source>
</evidence>
<proteinExistence type="predicted"/>
<feature type="signal peptide" evidence="2">
    <location>
        <begin position="1"/>
        <end position="25"/>
    </location>
</feature>
<feature type="compositionally biased region" description="Polar residues" evidence="1">
    <location>
        <begin position="259"/>
        <end position="268"/>
    </location>
</feature>
<dbReference type="EMBL" id="JBDPGJ010000003">
    <property type="protein sequence ID" value="MEX0407038.1"/>
    <property type="molecule type" value="Genomic_DNA"/>
</dbReference>
<evidence type="ECO:0000256" key="2">
    <source>
        <dbReference type="SAM" id="SignalP"/>
    </source>
</evidence>
<dbReference type="RefSeq" id="WP_367954912.1">
    <property type="nucleotide sequence ID" value="NZ_JBDPGJ010000003.1"/>
</dbReference>
<evidence type="ECO:0008006" key="5">
    <source>
        <dbReference type="Google" id="ProtNLM"/>
    </source>
</evidence>
<gene>
    <name evidence="3" type="ORF">ABGN05_15340</name>
</gene>
<evidence type="ECO:0000256" key="1">
    <source>
        <dbReference type="SAM" id="MobiDB-lite"/>
    </source>
</evidence>
<name>A0ABV3SJT6_9HYPH</name>
<keyword evidence="2" id="KW-0732">Signal</keyword>
<feature type="chain" id="PRO_5045807916" description="Secretin/TonB short N-terminal domain-containing protein" evidence="2">
    <location>
        <begin position="26"/>
        <end position="268"/>
    </location>
</feature>
<feature type="region of interest" description="Disordered" evidence="1">
    <location>
        <begin position="192"/>
        <end position="223"/>
    </location>
</feature>
<keyword evidence="4" id="KW-1185">Reference proteome</keyword>
<feature type="compositionally biased region" description="Low complexity" evidence="1">
    <location>
        <begin position="202"/>
        <end position="217"/>
    </location>
</feature>
<feature type="region of interest" description="Disordered" evidence="1">
    <location>
        <begin position="238"/>
        <end position="268"/>
    </location>
</feature>
<protein>
    <recommendedName>
        <fullName evidence="5">Secretin/TonB short N-terminal domain-containing protein</fullName>
    </recommendedName>
</protein>